<accession>X0TD05</accession>
<dbReference type="Gene3D" id="1.25.40.10">
    <property type="entry name" value="Tetratricopeptide repeat domain"/>
    <property type="match status" value="1"/>
</dbReference>
<dbReference type="EMBL" id="BARS01016818">
    <property type="protein sequence ID" value="GAF91084.1"/>
    <property type="molecule type" value="Genomic_DNA"/>
</dbReference>
<sequence>MNNCPFCKEPIEHYWSYCRNCNKPLITNINDDLNKRLFSPYNGVSYHSNDFEEEDEHYDTNIIDDETIEQELTELEDQLTESEKLGKDMGNLLLKKASLFYKKRDFPKALKNLELALENFLDEKDFLNVIICHNELGLIHEETGFFDQAIYHFDRALSTLEDLNDNIKKIQVMNNLGNVYYLINDLEHSYKYYQDALNLAEEENSEIEAIKTSSNLVE</sequence>
<name>X0TD05_9ZZZZ</name>
<dbReference type="SUPFAM" id="SSF48452">
    <property type="entry name" value="TPR-like"/>
    <property type="match status" value="1"/>
</dbReference>
<organism evidence="1">
    <name type="scientific">marine sediment metagenome</name>
    <dbReference type="NCBI Taxonomy" id="412755"/>
    <lineage>
        <taxon>unclassified sequences</taxon>
        <taxon>metagenomes</taxon>
        <taxon>ecological metagenomes</taxon>
    </lineage>
</organism>
<dbReference type="SMART" id="SM00028">
    <property type="entry name" value="TPR"/>
    <property type="match status" value="3"/>
</dbReference>
<dbReference type="AlphaFoldDB" id="X0TD05"/>
<evidence type="ECO:0000313" key="1">
    <source>
        <dbReference type="EMBL" id="GAF91084.1"/>
    </source>
</evidence>
<protein>
    <submittedName>
        <fullName evidence="1">Uncharacterized protein</fullName>
    </submittedName>
</protein>
<dbReference type="InterPro" id="IPR019734">
    <property type="entry name" value="TPR_rpt"/>
</dbReference>
<dbReference type="PANTHER" id="PTHR10098">
    <property type="entry name" value="RAPSYN-RELATED"/>
    <property type="match status" value="1"/>
</dbReference>
<dbReference type="PROSITE" id="PS50005">
    <property type="entry name" value="TPR"/>
    <property type="match status" value="1"/>
</dbReference>
<gene>
    <name evidence="1" type="ORF">S01H1_27595</name>
</gene>
<comment type="caution">
    <text evidence="1">The sequence shown here is derived from an EMBL/GenBank/DDBJ whole genome shotgun (WGS) entry which is preliminary data.</text>
</comment>
<dbReference type="Pfam" id="PF13424">
    <property type="entry name" value="TPR_12"/>
    <property type="match status" value="1"/>
</dbReference>
<dbReference type="InterPro" id="IPR011990">
    <property type="entry name" value="TPR-like_helical_dom_sf"/>
</dbReference>
<reference evidence="1" key="1">
    <citation type="journal article" date="2014" name="Front. Microbiol.">
        <title>High frequency of phylogenetically diverse reductive dehalogenase-homologous genes in deep subseafloor sedimentary metagenomes.</title>
        <authorList>
            <person name="Kawai M."/>
            <person name="Futagami T."/>
            <person name="Toyoda A."/>
            <person name="Takaki Y."/>
            <person name="Nishi S."/>
            <person name="Hori S."/>
            <person name="Arai W."/>
            <person name="Tsubouchi T."/>
            <person name="Morono Y."/>
            <person name="Uchiyama I."/>
            <person name="Ito T."/>
            <person name="Fujiyama A."/>
            <person name="Inagaki F."/>
            <person name="Takami H."/>
        </authorList>
    </citation>
    <scope>NUCLEOTIDE SEQUENCE</scope>
    <source>
        <strain evidence="1">Expedition CK06-06</strain>
    </source>
</reference>
<feature type="non-terminal residue" evidence="1">
    <location>
        <position position="218"/>
    </location>
</feature>
<proteinExistence type="predicted"/>